<gene>
    <name evidence="2" type="ORF">HPB52_013670</name>
</gene>
<protein>
    <submittedName>
        <fullName evidence="2">Uncharacterized protein</fullName>
    </submittedName>
</protein>
<comment type="caution">
    <text evidence="2">The sequence shown here is derived from an EMBL/GenBank/DDBJ whole genome shotgun (WGS) entry which is preliminary data.</text>
</comment>
<dbReference type="Proteomes" id="UP000821837">
    <property type="component" value="Chromosome 8"/>
</dbReference>
<reference evidence="2" key="1">
    <citation type="journal article" date="2020" name="Cell">
        <title>Large-Scale Comparative Analyses of Tick Genomes Elucidate Their Genetic Diversity and Vector Capacities.</title>
        <authorList>
            <consortium name="Tick Genome and Microbiome Consortium (TIGMIC)"/>
            <person name="Jia N."/>
            <person name="Wang J."/>
            <person name="Shi W."/>
            <person name="Du L."/>
            <person name="Sun Y."/>
            <person name="Zhan W."/>
            <person name="Jiang J.F."/>
            <person name="Wang Q."/>
            <person name="Zhang B."/>
            <person name="Ji P."/>
            <person name="Bell-Sakyi L."/>
            <person name="Cui X.M."/>
            <person name="Yuan T.T."/>
            <person name="Jiang B.G."/>
            <person name="Yang W.F."/>
            <person name="Lam T.T."/>
            <person name="Chang Q.C."/>
            <person name="Ding S.J."/>
            <person name="Wang X.J."/>
            <person name="Zhu J.G."/>
            <person name="Ruan X.D."/>
            <person name="Zhao L."/>
            <person name="Wei J.T."/>
            <person name="Ye R.Z."/>
            <person name="Que T.C."/>
            <person name="Du C.H."/>
            <person name="Zhou Y.H."/>
            <person name="Cheng J.X."/>
            <person name="Dai P.F."/>
            <person name="Guo W.B."/>
            <person name="Han X.H."/>
            <person name="Huang E.J."/>
            <person name="Li L.F."/>
            <person name="Wei W."/>
            <person name="Gao Y.C."/>
            <person name="Liu J.Z."/>
            <person name="Shao H.Z."/>
            <person name="Wang X."/>
            <person name="Wang C.C."/>
            <person name="Yang T.C."/>
            <person name="Huo Q.B."/>
            <person name="Li W."/>
            <person name="Chen H.Y."/>
            <person name="Chen S.E."/>
            <person name="Zhou L.G."/>
            <person name="Ni X.B."/>
            <person name="Tian J.H."/>
            <person name="Sheng Y."/>
            <person name="Liu T."/>
            <person name="Pan Y.S."/>
            <person name="Xia L.Y."/>
            <person name="Li J."/>
            <person name="Zhao F."/>
            <person name="Cao W.C."/>
        </authorList>
    </citation>
    <scope>NUCLEOTIDE SEQUENCE</scope>
    <source>
        <strain evidence="2">Rsan-2018</strain>
    </source>
</reference>
<dbReference type="EMBL" id="JABSTV010001254">
    <property type="protein sequence ID" value="KAH7939550.1"/>
    <property type="molecule type" value="Genomic_DNA"/>
</dbReference>
<evidence type="ECO:0000313" key="2">
    <source>
        <dbReference type="EMBL" id="KAH7939550.1"/>
    </source>
</evidence>
<sequence>MLAYSYSFTLLFIDLEPVEHWCASPEQFANLSEQLWKDTAIPRDSNGDFKQCERYDPLEAPALPLATSTFRPGGPVSDHLEASTQSPVTIDRTNASEVRVRASPMDLVPRAEMPSPAGTWSATGRGTRHS</sequence>
<keyword evidence="3" id="KW-1185">Reference proteome</keyword>
<organism evidence="2 3">
    <name type="scientific">Rhipicephalus sanguineus</name>
    <name type="common">Brown dog tick</name>
    <name type="synonym">Ixodes sanguineus</name>
    <dbReference type="NCBI Taxonomy" id="34632"/>
    <lineage>
        <taxon>Eukaryota</taxon>
        <taxon>Metazoa</taxon>
        <taxon>Ecdysozoa</taxon>
        <taxon>Arthropoda</taxon>
        <taxon>Chelicerata</taxon>
        <taxon>Arachnida</taxon>
        <taxon>Acari</taxon>
        <taxon>Parasitiformes</taxon>
        <taxon>Ixodida</taxon>
        <taxon>Ixodoidea</taxon>
        <taxon>Ixodidae</taxon>
        <taxon>Rhipicephalinae</taxon>
        <taxon>Rhipicephalus</taxon>
        <taxon>Rhipicephalus</taxon>
    </lineage>
</organism>
<feature type="region of interest" description="Disordered" evidence="1">
    <location>
        <begin position="70"/>
        <end position="130"/>
    </location>
</feature>
<reference evidence="2" key="2">
    <citation type="submission" date="2021-09" db="EMBL/GenBank/DDBJ databases">
        <authorList>
            <person name="Jia N."/>
            <person name="Wang J."/>
            <person name="Shi W."/>
            <person name="Du L."/>
            <person name="Sun Y."/>
            <person name="Zhan W."/>
            <person name="Jiang J."/>
            <person name="Wang Q."/>
            <person name="Zhang B."/>
            <person name="Ji P."/>
            <person name="Sakyi L.B."/>
            <person name="Cui X."/>
            <person name="Yuan T."/>
            <person name="Jiang B."/>
            <person name="Yang W."/>
            <person name="Lam T.T.-Y."/>
            <person name="Chang Q."/>
            <person name="Ding S."/>
            <person name="Wang X."/>
            <person name="Zhu J."/>
            <person name="Ruan X."/>
            <person name="Zhao L."/>
            <person name="Wei J."/>
            <person name="Que T."/>
            <person name="Du C."/>
            <person name="Cheng J."/>
            <person name="Dai P."/>
            <person name="Han X."/>
            <person name="Huang E."/>
            <person name="Gao Y."/>
            <person name="Liu J."/>
            <person name="Shao H."/>
            <person name="Ye R."/>
            <person name="Li L."/>
            <person name="Wei W."/>
            <person name="Wang X."/>
            <person name="Wang C."/>
            <person name="Huo Q."/>
            <person name="Li W."/>
            <person name="Guo W."/>
            <person name="Chen H."/>
            <person name="Chen S."/>
            <person name="Zhou L."/>
            <person name="Zhou L."/>
            <person name="Ni X."/>
            <person name="Tian J."/>
            <person name="Zhou Y."/>
            <person name="Sheng Y."/>
            <person name="Liu T."/>
            <person name="Pan Y."/>
            <person name="Xia L."/>
            <person name="Li J."/>
            <person name="Zhao F."/>
            <person name="Cao W."/>
        </authorList>
    </citation>
    <scope>NUCLEOTIDE SEQUENCE</scope>
    <source>
        <strain evidence="2">Rsan-2018</strain>
        <tissue evidence="2">Larvae</tissue>
    </source>
</reference>
<dbReference type="VEuPathDB" id="VectorBase:RSAN_044762"/>
<proteinExistence type="predicted"/>
<evidence type="ECO:0000313" key="3">
    <source>
        <dbReference type="Proteomes" id="UP000821837"/>
    </source>
</evidence>
<dbReference type="AlphaFoldDB" id="A0A9D4SQG7"/>
<accession>A0A9D4SQG7</accession>
<feature type="compositionally biased region" description="Polar residues" evidence="1">
    <location>
        <begin position="82"/>
        <end position="96"/>
    </location>
</feature>
<evidence type="ECO:0000256" key="1">
    <source>
        <dbReference type="SAM" id="MobiDB-lite"/>
    </source>
</evidence>
<name>A0A9D4SQG7_RHISA</name>